<dbReference type="Gene3D" id="3.90.1140.10">
    <property type="entry name" value="Cyclic phosphodiesterase"/>
    <property type="match status" value="1"/>
</dbReference>
<name>A0A845DRG5_9BACI</name>
<comment type="catalytic activity">
    <reaction evidence="2">
        <text>a 3'-end 2',3'-cyclophospho-ribonucleotide-RNA + H2O = a 3'-end 2'-phospho-ribonucleotide-RNA + H(+)</text>
        <dbReference type="Rhea" id="RHEA:11828"/>
        <dbReference type="Rhea" id="RHEA-COMP:10464"/>
        <dbReference type="Rhea" id="RHEA-COMP:17353"/>
        <dbReference type="ChEBI" id="CHEBI:15377"/>
        <dbReference type="ChEBI" id="CHEBI:15378"/>
        <dbReference type="ChEBI" id="CHEBI:83064"/>
        <dbReference type="ChEBI" id="CHEBI:173113"/>
        <dbReference type="EC" id="3.1.4.58"/>
    </reaction>
</comment>
<dbReference type="PANTHER" id="PTHR35561">
    <property type="entry name" value="RNA 2',3'-CYCLIC PHOSPHODIESTERASE"/>
    <property type="match status" value="1"/>
</dbReference>
<dbReference type="PANTHER" id="PTHR35561:SF1">
    <property type="entry name" value="RNA 2',3'-CYCLIC PHOSPHODIESTERASE"/>
    <property type="match status" value="1"/>
</dbReference>
<accession>A0A845DRG5</accession>
<dbReference type="InterPro" id="IPR009097">
    <property type="entry name" value="Cyclic_Pdiesterase"/>
</dbReference>
<dbReference type="Pfam" id="PF13563">
    <property type="entry name" value="2_5_RNA_ligase2"/>
    <property type="match status" value="1"/>
</dbReference>
<evidence type="ECO:0000256" key="2">
    <source>
        <dbReference type="HAMAP-Rule" id="MF_01940"/>
    </source>
</evidence>
<dbReference type="HAMAP" id="MF_01940">
    <property type="entry name" value="RNA_CPDase"/>
    <property type="match status" value="1"/>
</dbReference>
<dbReference type="SUPFAM" id="SSF55144">
    <property type="entry name" value="LigT-like"/>
    <property type="match status" value="1"/>
</dbReference>
<comment type="function">
    <text evidence="2">Hydrolyzes RNA 2',3'-cyclic phosphodiester to an RNA 2'-phosphomonoester.</text>
</comment>
<dbReference type="InterPro" id="IPR004175">
    <property type="entry name" value="RNA_CPDase"/>
</dbReference>
<dbReference type="EMBL" id="WMET01000001">
    <property type="protein sequence ID" value="MYL20090.1"/>
    <property type="molecule type" value="Genomic_DNA"/>
</dbReference>
<keyword evidence="1 2" id="KW-0378">Hydrolase</keyword>
<comment type="caution">
    <text evidence="3">The sequence shown here is derived from an EMBL/GenBank/DDBJ whole genome shotgun (WGS) entry which is preliminary data.</text>
</comment>
<dbReference type="AlphaFoldDB" id="A0A845DRG5"/>
<dbReference type="OrthoDB" id="9789350at2"/>
<dbReference type="GO" id="GO:0008664">
    <property type="term" value="F:RNA 2',3'-cyclic 3'-phosphodiesterase activity"/>
    <property type="evidence" value="ECO:0007669"/>
    <property type="project" value="UniProtKB-EC"/>
</dbReference>
<feature type="active site" description="Proton acceptor" evidence="2">
    <location>
        <position position="127"/>
    </location>
</feature>
<proteinExistence type="inferred from homology"/>
<dbReference type="RefSeq" id="WP_160836400.1">
    <property type="nucleotide sequence ID" value="NZ_WMET01000001.1"/>
</dbReference>
<organism evidence="3 4">
    <name type="scientific">Halobacillus litoralis</name>
    <dbReference type="NCBI Taxonomy" id="45668"/>
    <lineage>
        <taxon>Bacteria</taxon>
        <taxon>Bacillati</taxon>
        <taxon>Bacillota</taxon>
        <taxon>Bacilli</taxon>
        <taxon>Bacillales</taxon>
        <taxon>Bacillaceae</taxon>
        <taxon>Halobacillus</taxon>
    </lineage>
</organism>
<evidence type="ECO:0000256" key="1">
    <source>
        <dbReference type="ARBA" id="ARBA00022801"/>
    </source>
</evidence>
<feature type="short sequence motif" description="HXTX 2" evidence="2">
    <location>
        <begin position="127"/>
        <end position="130"/>
    </location>
</feature>
<dbReference type="NCBIfam" id="TIGR02258">
    <property type="entry name" value="2_5_ligase"/>
    <property type="match status" value="1"/>
</dbReference>
<protein>
    <recommendedName>
        <fullName evidence="2">RNA 2',3'-cyclic phosphodiesterase</fullName>
        <shortName evidence="2">RNA 2',3'-CPDase</shortName>
        <ecNumber evidence="2">3.1.4.58</ecNumber>
    </recommendedName>
</protein>
<feature type="active site" description="Proton donor" evidence="2">
    <location>
        <position position="42"/>
    </location>
</feature>
<evidence type="ECO:0000313" key="4">
    <source>
        <dbReference type="Proteomes" id="UP000460949"/>
    </source>
</evidence>
<reference evidence="3 4" key="1">
    <citation type="submission" date="2019-11" db="EMBL/GenBank/DDBJ databases">
        <title>Genome sequences of 17 halophilic strains isolated from different environments.</title>
        <authorList>
            <person name="Furrow R.E."/>
        </authorList>
    </citation>
    <scope>NUCLEOTIDE SEQUENCE [LARGE SCALE GENOMIC DNA]</scope>
    <source>
        <strain evidence="3 4">22511_23_Filter</strain>
    </source>
</reference>
<sequence>MNSHYFVGIQVPRELAGHLSSWQHTLQKHMRYKVWTNAEDFHVTLKFLGAASDEKINRLMSMLQQQNLPDAFSTTVGPAGGFGHPEAPRVFLAEVEKPPGLVKLYKRVEEAAAASGWEREKRDFHPHITLAKKQAEGRSPLSLSHVPAVFQQQFSIMVERITLYRIHPGENPKYKDVFTIDL</sequence>
<comment type="similarity">
    <text evidence="2">Belongs to the 2H phosphoesterase superfamily. ThpR family.</text>
</comment>
<dbReference type="GO" id="GO:0004113">
    <property type="term" value="F:2',3'-cyclic-nucleotide 3'-phosphodiesterase activity"/>
    <property type="evidence" value="ECO:0007669"/>
    <property type="project" value="InterPro"/>
</dbReference>
<gene>
    <name evidence="3" type="primary">thpR</name>
    <name evidence="3" type="ORF">GLW04_09345</name>
</gene>
<evidence type="ECO:0000313" key="3">
    <source>
        <dbReference type="EMBL" id="MYL20090.1"/>
    </source>
</evidence>
<dbReference type="EC" id="3.1.4.58" evidence="2"/>
<feature type="short sequence motif" description="HXTX 1" evidence="2">
    <location>
        <begin position="42"/>
        <end position="45"/>
    </location>
</feature>
<dbReference type="Proteomes" id="UP000460949">
    <property type="component" value="Unassembled WGS sequence"/>
</dbReference>